<dbReference type="AlphaFoldDB" id="A0A834SEJ7"/>
<accession>A0A834SEJ7</accession>
<sequence length="29" mass="3219">MALPAFGLEEVRKHHALLNVLPLSKLAHL</sequence>
<evidence type="ECO:0000313" key="1">
    <source>
        <dbReference type="EMBL" id="KAF7801924.1"/>
    </source>
</evidence>
<organism evidence="1 2">
    <name type="scientific">Senna tora</name>
    <dbReference type="NCBI Taxonomy" id="362788"/>
    <lineage>
        <taxon>Eukaryota</taxon>
        <taxon>Viridiplantae</taxon>
        <taxon>Streptophyta</taxon>
        <taxon>Embryophyta</taxon>
        <taxon>Tracheophyta</taxon>
        <taxon>Spermatophyta</taxon>
        <taxon>Magnoliopsida</taxon>
        <taxon>eudicotyledons</taxon>
        <taxon>Gunneridae</taxon>
        <taxon>Pentapetalae</taxon>
        <taxon>rosids</taxon>
        <taxon>fabids</taxon>
        <taxon>Fabales</taxon>
        <taxon>Fabaceae</taxon>
        <taxon>Caesalpinioideae</taxon>
        <taxon>Cassia clade</taxon>
        <taxon>Senna</taxon>
    </lineage>
</organism>
<proteinExistence type="predicted"/>
<dbReference type="EMBL" id="JAAIUW010000013">
    <property type="protein sequence ID" value="KAF7801924.1"/>
    <property type="molecule type" value="Genomic_DNA"/>
</dbReference>
<name>A0A834SEJ7_9FABA</name>
<reference evidence="1" key="1">
    <citation type="submission" date="2020-09" db="EMBL/GenBank/DDBJ databases">
        <title>Genome-Enabled Discovery of Anthraquinone Biosynthesis in Senna tora.</title>
        <authorList>
            <person name="Kang S.-H."/>
            <person name="Pandey R.P."/>
            <person name="Lee C.-M."/>
            <person name="Sim J.-S."/>
            <person name="Jeong J.-T."/>
            <person name="Choi B.-S."/>
            <person name="Jung M."/>
            <person name="Ginzburg D."/>
            <person name="Zhao K."/>
            <person name="Won S.Y."/>
            <person name="Oh T.-J."/>
            <person name="Yu Y."/>
            <person name="Kim N.-H."/>
            <person name="Lee O.R."/>
            <person name="Lee T.-H."/>
            <person name="Bashyal P."/>
            <person name="Kim T.-S."/>
            <person name="Lee W.-H."/>
            <person name="Kawkins C."/>
            <person name="Kim C.-K."/>
            <person name="Kim J.S."/>
            <person name="Ahn B.O."/>
            <person name="Rhee S.Y."/>
            <person name="Sohng J.K."/>
        </authorList>
    </citation>
    <scope>NUCLEOTIDE SEQUENCE</scope>
    <source>
        <tissue evidence="1">Leaf</tissue>
    </source>
</reference>
<evidence type="ECO:0000313" key="2">
    <source>
        <dbReference type="Proteomes" id="UP000634136"/>
    </source>
</evidence>
<gene>
    <name evidence="1" type="ORF">G2W53_041035</name>
</gene>
<comment type="caution">
    <text evidence="1">The sequence shown here is derived from an EMBL/GenBank/DDBJ whole genome shotgun (WGS) entry which is preliminary data.</text>
</comment>
<dbReference type="Proteomes" id="UP000634136">
    <property type="component" value="Unassembled WGS sequence"/>
</dbReference>
<protein>
    <submittedName>
        <fullName evidence="1">Uncharacterized protein</fullName>
    </submittedName>
</protein>
<keyword evidence="2" id="KW-1185">Reference proteome</keyword>